<evidence type="ECO:0000313" key="1">
    <source>
        <dbReference type="EMBL" id="XBS22789.1"/>
    </source>
</evidence>
<keyword evidence="1" id="KW-0614">Plasmid</keyword>
<name>A0AAU7P0L9_9GAMM</name>
<geneLocation type="plasmid" evidence="1 2">
    <name>unnamed2</name>
</geneLocation>
<dbReference type="EMBL" id="CP157744">
    <property type="protein sequence ID" value="XBS22789.1"/>
    <property type="molecule type" value="Genomic_DNA"/>
</dbReference>
<dbReference type="KEGG" id="mech:Q9L42_021010"/>
<gene>
    <name evidence="1" type="ORF">Q9L42_021010</name>
</gene>
<dbReference type="Proteomes" id="UP001225378">
    <property type="component" value="Plasmid unnamed2"/>
</dbReference>
<accession>A0AAU7P0L9</accession>
<sequence length="121" mass="13920">MTNYDEAYANASLMQASQNIADASAAIANRHRAKAQARKVNNALQAKDEYIAELIRRGDIWEDRAIIAETESMSLKHIVRELITENQLGISRDEFNRRFKKICDPEFKERKQAALAKRNNR</sequence>
<proteinExistence type="predicted"/>
<evidence type="ECO:0000313" key="2">
    <source>
        <dbReference type="Proteomes" id="UP001225378"/>
    </source>
</evidence>
<dbReference type="AlphaFoldDB" id="A0AAU7P0L9"/>
<reference evidence="1 2" key="1">
    <citation type="journal article" date="2024" name="Microbiology">
        <title>Methylomarinum rosea sp. nov., a novel halophilic methanotrophic bacterium from the hypersaline Lake Elton.</title>
        <authorList>
            <person name="Suleimanov R.Z."/>
            <person name="Oshkin I.Y."/>
            <person name="Danilova O.V."/>
            <person name="Suzina N.E."/>
            <person name="Dedysh S.N."/>
        </authorList>
    </citation>
    <scope>NUCLEOTIDE SEQUENCE [LARGE SCALE GENOMIC DNA]</scope>
    <source>
        <strain evidence="1 2">Ch1-1</strain>
        <plasmid evidence="2">unnamed2</plasmid>
    </source>
</reference>
<keyword evidence="2" id="KW-1185">Reference proteome</keyword>
<organism evidence="1 2">
    <name type="scientific">Methylomarinum roseum</name>
    <dbReference type="NCBI Taxonomy" id="3067653"/>
    <lineage>
        <taxon>Bacteria</taxon>
        <taxon>Pseudomonadati</taxon>
        <taxon>Pseudomonadota</taxon>
        <taxon>Gammaproteobacteria</taxon>
        <taxon>Methylococcales</taxon>
        <taxon>Methylococcaceae</taxon>
        <taxon>Methylomarinum</taxon>
    </lineage>
</organism>
<protein>
    <submittedName>
        <fullName evidence="1">Uncharacterized protein</fullName>
    </submittedName>
</protein>
<dbReference type="RefSeq" id="WP_305906328.1">
    <property type="nucleotide sequence ID" value="NZ_CP157744.1"/>
</dbReference>